<sequence length="324" mass="37045">MGSQTLVIQARPRLPTMAIPHTRLGSAPSSLPRPYVRHASRRKGGESGLQLQHRDRARGIRLEMSARNLQRLVVAMDDEFLTLEYLVLRGSDRAEHQLDVFPDAFFGHRTHSTSCIDFTAPIPSPLVATCHRPRHTIASRNPSSAYFHPNDLLQRLSLMPQIETLIITFHSPFPAVTSEATLRMPPRSHVTLPNLPWLVLKDANAYVEKVVSQITTPALEQLEIMFFSQLSHSVPQLLDFMSTTETLRFTCAVFEFHEQAVIVRIYLRTGVRMYALCMQFGCRHLDWQVAYAAQIFNELRAGFSTMEHLALKCERYFYSIELER</sequence>
<evidence type="ECO:0000313" key="1">
    <source>
        <dbReference type="EMBL" id="KAI9507408.1"/>
    </source>
</evidence>
<reference evidence="1" key="1">
    <citation type="submission" date="2021-03" db="EMBL/GenBank/DDBJ databases">
        <title>Evolutionary priming and transition to the ectomycorrhizal habit in an iconic lineage of mushroom-forming fungi: is preadaptation a requirement?</title>
        <authorList>
            <consortium name="DOE Joint Genome Institute"/>
            <person name="Looney B.P."/>
            <person name="Miyauchi S."/>
            <person name="Morin E."/>
            <person name="Drula E."/>
            <person name="Courty P.E."/>
            <person name="Chicoki N."/>
            <person name="Fauchery L."/>
            <person name="Kohler A."/>
            <person name="Kuo A."/>
            <person name="LaButti K."/>
            <person name="Pangilinan J."/>
            <person name="Lipzen A."/>
            <person name="Riley R."/>
            <person name="Andreopoulos W."/>
            <person name="He G."/>
            <person name="Johnson J."/>
            <person name="Barry K.W."/>
            <person name="Grigoriev I.V."/>
            <person name="Nagy L."/>
            <person name="Hibbett D."/>
            <person name="Henrissat B."/>
            <person name="Matheny P.B."/>
            <person name="Labbe J."/>
            <person name="Martin A.F."/>
        </authorList>
    </citation>
    <scope>NUCLEOTIDE SEQUENCE</scope>
    <source>
        <strain evidence="1">BPL698</strain>
    </source>
</reference>
<comment type="caution">
    <text evidence="1">The sequence shown here is derived from an EMBL/GenBank/DDBJ whole genome shotgun (WGS) entry which is preliminary data.</text>
</comment>
<dbReference type="EMBL" id="JAGFNK010000126">
    <property type="protein sequence ID" value="KAI9507408.1"/>
    <property type="molecule type" value="Genomic_DNA"/>
</dbReference>
<keyword evidence="2" id="KW-1185">Reference proteome</keyword>
<gene>
    <name evidence="1" type="ORF">F5148DRAFT_118044</name>
</gene>
<organism evidence="1 2">
    <name type="scientific">Russula earlei</name>
    <dbReference type="NCBI Taxonomy" id="71964"/>
    <lineage>
        <taxon>Eukaryota</taxon>
        <taxon>Fungi</taxon>
        <taxon>Dikarya</taxon>
        <taxon>Basidiomycota</taxon>
        <taxon>Agaricomycotina</taxon>
        <taxon>Agaricomycetes</taxon>
        <taxon>Russulales</taxon>
        <taxon>Russulaceae</taxon>
        <taxon>Russula</taxon>
    </lineage>
</organism>
<accession>A0ACC0U6S3</accession>
<name>A0ACC0U6S3_9AGAM</name>
<protein>
    <submittedName>
        <fullName evidence="1">Uncharacterized protein</fullName>
    </submittedName>
</protein>
<dbReference type="Proteomes" id="UP001207468">
    <property type="component" value="Unassembled WGS sequence"/>
</dbReference>
<proteinExistence type="predicted"/>
<evidence type="ECO:0000313" key="2">
    <source>
        <dbReference type="Proteomes" id="UP001207468"/>
    </source>
</evidence>